<evidence type="ECO:0000313" key="5">
    <source>
        <dbReference type="EMBL" id="MDO6121793.1"/>
    </source>
</evidence>
<comment type="caution">
    <text evidence="5">The sequence shown here is derived from an EMBL/GenBank/DDBJ whole genome shotgun (WGS) entry which is preliminary data.</text>
</comment>
<accession>A0ABT8XDV1</accession>
<name>A0ABT8XDV1_9HYPH</name>
<evidence type="ECO:0000256" key="2">
    <source>
        <dbReference type="ARBA" id="ARBA00023082"/>
    </source>
</evidence>
<protein>
    <submittedName>
        <fullName evidence="5">RNA polymerase sigma factor</fullName>
    </submittedName>
</protein>
<dbReference type="Gene3D" id="1.10.10.10">
    <property type="entry name" value="Winged helix-like DNA-binding domain superfamily/Winged helix DNA-binding domain"/>
    <property type="match status" value="1"/>
</dbReference>
<dbReference type="Proteomes" id="UP001177080">
    <property type="component" value="Unassembled WGS sequence"/>
</dbReference>
<dbReference type="InterPro" id="IPR014284">
    <property type="entry name" value="RNA_pol_sigma-70_dom"/>
</dbReference>
<dbReference type="InterPro" id="IPR013324">
    <property type="entry name" value="RNA_pol_sigma_r3/r4-like"/>
</dbReference>
<keyword evidence="2" id="KW-0731">Sigma factor</keyword>
<evidence type="ECO:0000313" key="6">
    <source>
        <dbReference type="Proteomes" id="UP001177080"/>
    </source>
</evidence>
<dbReference type="InterPro" id="IPR013249">
    <property type="entry name" value="RNA_pol_sigma70_r4_t2"/>
</dbReference>
<dbReference type="InterPro" id="IPR036388">
    <property type="entry name" value="WH-like_DNA-bd_sf"/>
</dbReference>
<dbReference type="PANTHER" id="PTHR43133">
    <property type="entry name" value="RNA POLYMERASE ECF-TYPE SIGMA FACTO"/>
    <property type="match status" value="1"/>
</dbReference>
<sequence>MVVRTVGASNAGDVVQDVFAAIWAKAREHVKLSPSYLTQAVKYSAISRFRAECRRKAFFGGITEEQYSAPVVMPDQIVSAREDLKRLEVAMLALSTRTRQIFLLNRVHGCTYEEIAIGLNVSYSTVEREMAKAILSCKGAR</sequence>
<keyword evidence="3" id="KW-0804">Transcription</keyword>
<dbReference type="EMBL" id="WHSC02000005">
    <property type="protein sequence ID" value="MDO6121793.1"/>
    <property type="molecule type" value="Genomic_DNA"/>
</dbReference>
<reference evidence="5" key="1">
    <citation type="submission" date="2022-04" db="EMBL/GenBank/DDBJ databases">
        <title>Shinella lacus sp. nov., a novel member of the genus Shinella from water.</title>
        <authorList>
            <person name="Deng Y."/>
        </authorList>
    </citation>
    <scope>NUCLEOTIDE SEQUENCE</scope>
    <source>
        <strain evidence="5">JCM 31239</strain>
    </source>
</reference>
<feature type="domain" description="RNA polymerase sigma factor 70 region 4 type 2" evidence="4">
    <location>
        <begin position="86"/>
        <end position="135"/>
    </location>
</feature>
<evidence type="ECO:0000256" key="3">
    <source>
        <dbReference type="ARBA" id="ARBA00023163"/>
    </source>
</evidence>
<keyword evidence="6" id="KW-1185">Reference proteome</keyword>
<dbReference type="SUPFAM" id="SSF88659">
    <property type="entry name" value="Sigma3 and sigma4 domains of RNA polymerase sigma factors"/>
    <property type="match status" value="1"/>
</dbReference>
<dbReference type="InterPro" id="IPR039425">
    <property type="entry name" value="RNA_pol_sigma-70-like"/>
</dbReference>
<gene>
    <name evidence="5" type="ORF">GB928_011425</name>
</gene>
<dbReference type="NCBIfam" id="TIGR02937">
    <property type="entry name" value="sigma70-ECF"/>
    <property type="match status" value="1"/>
</dbReference>
<proteinExistence type="predicted"/>
<dbReference type="RefSeq" id="WP_244762335.1">
    <property type="nucleotide sequence ID" value="NZ_JALJCJ010000005.1"/>
</dbReference>
<dbReference type="PANTHER" id="PTHR43133:SF63">
    <property type="entry name" value="RNA POLYMERASE SIGMA FACTOR FECI-RELATED"/>
    <property type="match status" value="1"/>
</dbReference>
<evidence type="ECO:0000256" key="1">
    <source>
        <dbReference type="ARBA" id="ARBA00023015"/>
    </source>
</evidence>
<keyword evidence="1" id="KW-0805">Transcription regulation</keyword>
<evidence type="ECO:0000259" key="4">
    <source>
        <dbReference type="Pfam" id="PF08281"/>
    </source>
</evidence>
<organism evidence="5 6">
    <name type="scientific">Shinella curvata</name>
    <dbReference type="NCBI Taxonomy" id="1817964"/>
    <lineage>
        <taxon>Bacteria</taxon>
        <taxon>Pseudomonadati</taxon>
        <taxon>Pseudomonadota</taxon>
        <taxon>Alphaproteobacteria</taxon>
        <taxon>Hyphomicrobiales</taxon>
        <taxon>Rhizobiaceae</taxon>
        <taxon>Shinella</taxon>
    </lineage>
</organism>
<dbReference type="Pfam" id="PF08281">
    <property type="entry name" value="Sigma70_r4_2"/>
    <property type="match status" value="1"/>
</dbReference>